<dbReference type="Gene3D" id="1.10.260.40">
    <property type="entry name" value="lambda repressor-like DNA-binding domains"/>
    <property type="match status" value="1"/>
</dbReference>
<reference evidence="3 4" key="1">
    <citation type="submission" date="2022-10" db="EMBL/GenBank/DDBJ databases">
        <authorList>
            <person name="Xie J."/>
            <person name="Shen N."/>
        </authorList>
    </citation>
    <scope>NUCLEOTIDE SEQUENCE [LARGE SCALE GENOMIC DNA]</scope>
    <source>
        <strain evidence="3 4">DSM 41681</strain>
    </source>
</reference>
<dbReference type="SMART" id="SM00530">
    <property type="entry name" value="HTH_XRE"/>
    <property type="match status" value="1"/>
</dbReference>
<feature type="compositionally biased region" description="Basic and acidic residues" evidence="1">
    <location>
        <begin position="1"/>
        <end position="11"/>
    </location>
</feature>
<dbReference type="CDD" id="cd00093">
    <property type="entry name" value="HTH_XRE"/>
    <property type="match status" value="1"/>
</dbReference>
<comment type="caution">
    <text evidence="3">The sequence shown here is derived from an EMBL/GenBank/DDBJ whole genome shotgun (WGS) entry which is preliminary data.</text>
</comment>
<proteinExistence type="predicted"/>
<organism evidence="3 4">
    <name type="scientific">Streptomyces kunmingensis</name>
    <dbReference type="NCBI Taxonomy" id="68225"/>
    <lineage>
        <taxon>Bacteria</taxon>
        <taxon>Bacillati</taxon>
        <taxon>Actinomycetota</taxon>
        <taxon>Actinomycetes</taxon>
        <taxon>Kitasatosporales</taxon>
        <taxon>Streptomycetaceae</taxon>
        <taxon>Streptomyces</taxon>
    </lineage>
</organism>
<evidence type="ECO:0000256" key="1">
    <source>
        <dbReference type="SAM" id="MobiDB-lite"/>
    </source>
</evidence>
<gene>
    <name evidence="3" type="ORF">OKJ48_28215</name>
</gene>
<dbReference type="EMBL" id="JAOZYB010000302">
    <property type="protein sequence ID" value="MEB3964095.1"/>
    <property type="molecule type" value="Genomic_DNA"/>
</dbReference>
<protein>
    <submittedName>
        <fullName evidence="3">Helix-turn-helix domain-containing protein</fullName>
    </submittedName>
</protein>
<name>A0ABU6CI85_9ACTN</name>
<sequence>MADRVRAKEEGPPPINPRTQAAEVRAHRLTDIRKRQHVTQVHLAKLIGVTRGRISQIENGGLERAEVETLAAYVTALGGRLKLVAGFGDESLVLG</sequence>
<dbReference type="InterPro" id="IPR001387">
    <property type="entry name" value="Cro/C1-type_HTH"/>
</dbReference>
<feature type="region of interest" description="Disordered" evidence="1">
    <location>
        <begin position="1"/>
        <end position="21"/>
    </location>
</feature>
<evidence type="ECO:0000313" key="4">
    <source>
        <dbReference type="Proteomes" id="UP001352223"/>
    </source>
</evidence>
<dbReference type="Pfam" id="PF01381">
    <property type="entry name" value="HTH_3"/>
    <property type="match status" value="1"/>
</dbReference>
<evidence type="ECO:0000313" key="3">
    <source>
        <dbReference type="EMBL" id="MEB3964095.1"/>
    </source>
</evidence>
<evidence type="ECO:0000259" key="2">
    <source>
        <dbReference type="PROSITE" id="PS50943"/>
    </source>
</evidence>
<dbReference type="Proteomes" id="UP001352223">
    <property type="component" value="Unassembled WGS sequence"/>
</dbReference>
<dbReference type="InterPro" id="IPR010982">
    <property type="entry name" value="Lambda_DNA-bd_dom_sf"/>
</dbReference>
<keyword evidence="4" id="KW-1185">Reference proteome</keyword>
<dbReference type="SUPFAM" id="SSF47413">
    <property type="entry name" value="lambda repressor-like DNA-binding domains"/>
    <property type="match status" value="1"/>
</dbReference>
<dbReference type="RefSeq" id="WP_324771811.1">
    <property type="nucleotide sequence ID" value="NZ_BAAATS010000018.1"/>
</dbReference>
<feature type="domain" description="HTH cro/C1-type" evidence="2">
    <location>
        <begin position="29"/>
        <end position="84"/>
    </location>
</feature>
<dbReference type="PROSITE" id="PS50943">
    <property type="entry name" value="HTH_CROC1"/>
    <property type="match status" value="1"/>
</dbReference>
<accession>A0ABU6CI85</accession>